<dbReference type="GO" id="GO:0031965">
    <property type="term" value="C:nuclear membrane"/>
    <property type="evidence" value="ECO:0007669"/>
    <property type="project" value="UniProtKB-SubCell"/>
</dbReference>
<dbReference type="PANTHER" id="PTHR12084">
    <property type="entry name" value="NUCLEAR PORE GLYCOPROTEIN P62-RELATED"/>
    <property type="match status" value="1"/>
</dbReference>
<organism evidence="12 13">
    <name type="scientific">Metschnikowia bicuspidata</name>
    <dbReference type="NCBI Taxonomy" id="27322"/>
    <lineage>
        <taxon>Eukaryota</taxon>
        <taxon>Fungi</taxon>
        <taxon>Dikarya</taxon>
        <taxon>Ascomycota</taxon>
        <taxon>Saccharomycotina</taxon>
        <taxon>Pichiomycetes</taxon>
        <taxon>Metschnikowiaceae</taxon>
        <taxon>Metschnikowia</taxon>
    </lineage>
</organism>
<evidence type="ECO:0000256" key="7">
    <source>
        <dbReference type="ARBA" id="ARBA00023010"/>
    </source>
</evidence>
<keyword evidence="7" id="KW-0811">Translocation</keyword>
<dbReference type="AlphaFoldDB" id="A0A4P9ZI00"/>
<dbReference type="Proteomes" id="UP000268321">
    <property type="component" value="Unassembled WGS sequence"/>
</dbReference>
<sequence>MSKGTTNASGTPSFLFRGLGANTAAPNASATPTASVFGTVSGASNTGAAANPFSFGGNTQSSAPSIFGSSKPVASLDVSAKPAALPFGAASGSAFGQKNGSSVLGSFGASNSASDSAAPPPAGSLFGAATPASAGSDTAKSATSGVFGAKPESAEPEKKSETAAPQFSFGKQASSGSESSDSTVKPSLFGHKDAAAAPAPSLFGANPAENTSSSLGLFGAKSADKCSTITGLFGSKPEASGGLFGAANEGTSDKPAGGLFGAKTDTASTAGVIFGKTADATPVSTGGLFGAKTEAPKPASLLFSLGKTEPAKEGLAPFFGNKKETTTDNATPSFSFGKSAESKGDTAAAPSFSFGKPAETKPSTEKTPAPSFSFGAKPAEAAKPAETTAKADALAAAPATGISSTPSTAPKTDQKDKDKLAAKNQPNLKPTQAKPIAVSLDNKTLDDLIMSWSKKLTQTESIFSEYTEKVREWDEKLANTGQDIMDLHRDSVKVEGLQQRIDQQLLFVEIQQAELDKILDNYEQQADILLANIDSNGFENSIVPAGNRSSAGASNLYATDDLREKAYYNAEVIDDKLSLLGDNLLSLIESINSVSGAFNKELLKGIKTEEGDSGSPSFVEGTVKLINLHLDSLKYIESKKNELEAKVKLLNGS</sequence>
<dbReference type="GO" id="GO:0017056">
    <property type="term" value="F:structural constituent of nuclear pore"/>
    <property type="evidence" value="ECO:0007669"/>
    <property type="project" value="InterPro"/>
</dbReference>
<evidence type="ECO:0000256" key="3">
    <source>
        <dbReference type="ARBA" id="ARBA00005911"/>
    </source>
</evidence>
<feature type="compositionally biased region" description="Basic and acidic residues" evidence="10">
    <location>
        <begin position="152"/>
        <end position="161"/>
    </location>
</feature>
<dbReference type="OrthoDB" id="344345at2759"/>
<dbReference type="PANTHER" id="PTHR12084:SF0">
    <property type="entry name" value="NUCLEAR PORE GLYCOPROTEIN P62"/>
    <property type="match status" value="1"/>
</dbReference>
<evidence type="ECO:0000256" key="4">
    <source>
        <dbReference type="ARBA" id="ARBA00022448"/>
    </source>
</evidence>
<comment type="similarity">
    <text evidence="3">Belongs to the nucleoporin NSP1/NUP62 family.</text>
</comment>
<feature type="region of interest" description="Disordered" evidence="10">
    <location>
        <begin position="109"/>
        <end position="191"/>
    </location>
</feature>
<dbReference type="GO" id="GO:0005543">
    <property type="term" value="F:phospholipid binding"/>
    <property type="evidence" value="ECO:0007669"/>
    <property type="project" value="TreeGrafter"/>
</dbReference>
<accession>A0A4P9ZI00</accession>
<dbReference type="Pfam" id="PF13634">
    <property type="entry name" value="Nucleoporin_FG"/>
    <property type="match status" value="2"/>
</dbReference>
<feature type="compositionally biased region" description="Low complexity" evidence="10">
    <location>
        <begin position="376"/>
        <end position="400"/>
    </location>
</feature>
<evidence type="ECO:0000256" key="9">
    <source>
        <dbReference type="ARBA" id="ARBA00023242"/>
    </source>
</evidence>
<feature type="compositionally biased region" description="Basic and acidic residues" evidence="10">
    <location>
        <begin position="412"/>
        <end position="421"/>
    </location>
</feature>
<keyword evidence="5" id="KW-0509">mRNA transport</keyword>
<proteinExistence type="inferred from homology"/>
<keyword evidence="13" id="KW-1185">Reference proteome</keyword>
<name>A0A4P9ZI00_9ASCO</name>
<feature type="region of interest" description="Disordered" evidence="10">
    <location>
        <begin position="314"/>
        <end position="434"/>
    </location>
</feature>
<evidence type="ECO:0000256" key="6">
    <source>
        <dbReference type="ARBA" id="ARBA00022927"/>
    </source>
</evidence>
<keyword evidence="4" id="KW-0813">Transport</keyword>
<protein>
    <recommendedName>
        <fullName evidence="11">Nucleoporin NSP1-like C-terminal domain-containing protein</fullName>
    </recommendedName>
</protein>
<comment type="subcellular location">
    <subcellularLocation>
        <location evidence="2">Nucleus membrane</location>
        <topology evidence="2">Peripheral membrane protein</topology>
        <orientation evidence="2">Nucleoplasmic side</orientation>
    </subcellularLocation>
    <subcellularLocation>
        <location evidence="1">Nucleus</location>
        <location evidence="1">Nuclear pore complex</location>
    </subcellularLocation>
</comment>
<dbReference type="GO" id="GO:0051028">
    <property type="term" value="P:mRNA transport"/>
    <property type="evidence" value="ECO:0007669"/>
    <property type="project" value="UniProtKB-KW"/>
</dbReference>
<gene>
    <name evidence="12" type="ORF">METBISCDRAFT_13724</name>
</gene>
<keyword evidence="9" id="KW-0539">Nucleus</keyword>
<dbReference type="InterPro" id="IPR025574">
    <property type="entry name" value="Nucleoporin_FG_rpt"/>
</dbReference>
<evidence type="ECO:0000256" key="2">
    <source>
        <dbReference type="ARBA" id="ARBA00004620"/>
    </source>
</evidence>
<feature type="compositionally biased region" description="Polar residues" evidence="10">
    <location>
        <begin position="133"/>
        <end position="144"/>
    </location>
</feature>
<evidence type="ECO:0000313" key="12">
    <source>
        <dbReference type="EMBL" id="RKP31630.1"/>
    </source>
</evidence>
<feature type="compositionally biased region" description="Polar residues" evidence="10">
    <location>
        <begin position="169"/>
        <end position="185"/>
    </location>
</feature>
<keyword evidence="8" id="KW-0906">Nuclear pore complex</keyword>
<evidence type="ECO:0000259" key="11">
    <source>
        <dbReference type="Pfam" id="PF05064"/>
    </source>
</evidence>
<evidence type="ECO:0000256" key="1">
    <source>
        <dbReference type="ARBA" id="ARBA00004567"/>
    </source>
</evidence>
<dbReference type="GO" id="GO:0044613">
    <property type="term" value="C:nuclear pore central transport channel"/>
    <property type="evidence" value="ECO:0007669"/>
    <property type="project" value="UniProtKB-ARBA"/>
</dbReference>
<dbReference type="Gene3D" id="1.20.5.170">
    <property type="match status" value="1"/>
</dbReference>
<evidence type="ECO:0000256" key="8">
    <source>
        <dbReference type="ARBA" id="ARBA00023132"/>
    </source>
</evidence>
<dbReference type="Pfam" id="PF05064">
    <property type="entry name" value="Nsp1_C"/>
    <property type="match status" value="1"/>
</dbReference>
<feature type="compositionally biased region" description="Polar residues" evidence="10">
    <location>
        <begin position="327"/>
        <end position="336"/>
    </location>
</feature>
<dbReference type="InterPro" id="IPR026010">
    <property type="entry name" value="NSP1/NUP62"/>
</dbReference>
<dbReference type="EMBL" id="ML004439">
    <property type="protein sequence ID" value="RKP31630.1"/>
    <property type="molecule type" value="Genomic_DNA"/>
</dbReference>
<evidence type="ECO:0000256" key="10">
    <source>
        <dbReference type="SAM" id="MobiDB-lite"/>
    </source>
</evidence>
<feature type="domain" description="Nucleoporin NSP1-like C-terminal" evidence="11">
    <location>
        <begin position="427"/>
        <end position="536"/>
    </location>
</feature>
<dbReference type="GO" id="GO:0006606">
    <property type="term" value="P:protein import into nucleus"/>
    <property type="evidence" value="ECO:0007669"/>
    <property type="project" value="TreeGrafter"/>
</dbReference>
<evidence type="ECO:0000313" key="13">
    <source>
        <dbReference type="Proteomes" id="UP000268321"/>
    </source>
</evidence>
<dbReference type="InterPro" id="IPR007758">
    <property type="entry name" value="Nucleoporin_NSP1_C"/>
</dbReference>
<dbReference type="GO" id="GO:0006405">
    <property type="term" value="P:RNA export from nucleus"/>
    <property type="evidence" value="ECO:0007669"/>
    <property type="project" value="TreeGrafter"/>
</dbReference>
<reference evidence="13" key="1">
    <citation type="journal article" date="2018" name="Nat. Microbiol.">
        <title>Leveraging single-cell genomics to expand the fungal tree of life.</title>
        <authorList>
            <person name="Ahrendt S.R."/>
            <person name="Quandt C.A."/>
            <person name="Ciobanu D."/>
            <person name="Clum A."/>
            <person name="Salamov A."/>
            <person name="Andreopoulos B."/>
            <person name="Cheng J.F."/>
            <person name="Woyke T."/>
            <person name="Pelin A."/>
            <person name="Henrissat B."/>
            <person name="Reynolds N.K."/>
            <person name="Benny G.L."/>
            <person name="Smith M.E."/>
            <person name="James T.Y."/>
            <person name="Grigoriev I.V."/>
        </authorList>
    </citation>
    <scope>NUCLEOTIDE SEQUENCE [LARGE SCALE GENOMIC DNA]</scope>
    <source>
        <strain evidence="13">Baker2002</strain>
    </source>
</reference>
<evidence type="ECO:0000256" key="5">
    <source>
        <dbReference type="ARBA" id="ARBA00022816"/>
    </source>
</evidence>
<keyword evidence="6" id="KW-0653">Protein transport</keyword>
<feature type="compositionally biased region" description="Polar residues" evidence="10">
    <location>
        <begin position="401"/>
        <end position="411"/>
    </location>
</feature>